<feature type="coiled-coil region" evidence="1">
    <location>
        <begin position="1163"/>
        <end position="1259"/>
    </location>
</feature>
<accession>A0AAD9J141</accession>
<feature type="compositionally biased region" description="Polar residues" evidence="2">
    <location>
        <begin position="2031"/>
        <end position="2051"/>
    </location>
</feature>
<reference evidence="4" key="1">
    <citation type="journal article" date="2023" name="Mol. Biol. Evol.">
        <title>Third-Generation Sequencing Reveals the Adaptive Role of the Epigenome in Three Deep-Sea Polychaetes.</title>
        <authorList>
            <person name="Perez M."/>
            <person name="Aroh O."/>
            <person name="Sun Y."/>
            <person name="Lan Y."/>
            <person name="Juniper S.K."/>
            <person name="Young C.R."/>
            <person name="Angers B."/>
            <person name="Qian P.Y."/>
        </authorList>
    </citation>
    <scope>NUCLEOTIDE SEQUENCE</scope>
    <source>
        <strain evidence="4">P08H-3</strain>
    </source>
</reference>
<feature type="compositionally biased region" description="Polar residues" evidence="2">
    <location>
        <begin position="1996"/>
        <end position="2012"/>
    </location>
</feature>
<comment type="caution">
    <text evidence="4">The sequence shown here is derived from an EMBL/GenBank/DDBJ whole genome shotgun (WGS) entry which is preliminary data.</text>
</comment>
<feature type="compositionally biased region" description="Low complexity" evidence="2">
    <location>
        <begin position="1853"/>
        <end position="1873"/>
    </location>
</feature>
<dbReference type="PANTHER" id="PTHR10337">
    <property type="entry name" value="SHC TRANSFORMING PROTEIN"/>
    <property type="match status" value="1"/>
</dbReference>
<feature type="compositionally biased region" description="Basic and acidic residues" evidence="2">
    <location>
        <begin position="1968"/>
        <end position="1977"/>
    </location>
</feature>
<feature type="compositionally biased region" description="Polar residues" evidence="2">
    <location>
        <begin position="694"/>
        <end position="705"/>
    </location>
</feature>
<evidence type="ECO:0000256" key="1">
    <source>
        <dbReference type="SAM" id="Coils"/>
    </source>
</evidence>
<evidence type="ECO:0000313" key="4">
    <source>
        <dbReference type="EMBL" id="KAK2144644.1"/>
    </source>
</evidence>
<feature type="compositionally biased region" description="Basic and acidic residues" evidence="2">
    <location>
        <begin position="2052"/>
        <end position="2067"/>
    </location>
</feature>
<protein>
    <recommendedName>
        <fullName evidence="3">CEP152 CEP63 binding coiled coil domain-containing protein</fullName>
    </recommendedName>
</protein>
<evidence type="ECO:0000313" key="5">
    <source>
        <dbReference type="Proteomes" id="UP001208570"/>
    </source>
</evidence>
<organism evidence="4 5">
    <name type="scientific">Paralvinella palmiformis</name>
    <dbReference type="NCBI Taxonomy" id="53620"/>
    <lineage>
        <taxon>Eukaryota</taxon>
        <taxon>Metazoa</taxon>
        <taxon>Spiralia</taxon>
        <taxon>Lophotrochozoa</taxon>
        <taxon>Annelida</taxon>
        <taxon>Polychaeta</taxon>
        <taxon>Sedentaria</taxon>
        <taxon>Canalipalpata</taxon>
        <taxon>Terebellida</taxon>
        <taxon>Terebelliformia</taxon>
        <taxon>Alvinellidae</taxon>
        <taxon>Paralvinella</taxon>
    </lineage>
</organism>
<sequence length="2247" mass="260027">MSNSGTSINFDAQAIHDAEEAEYHREEKERENELRAALLDAFDDDLSDEDSDVSRDHGLSMMSEESGKKLETLRKIDVGYENDAEQTITNDVVPTQAANMTSHTGHNTNMPCTGHTSTTPYTGHTNTPVYLSEATVTPYPDHAATTPYTGHAAAAHYVDHNTTAYTNHANVQHLVEHITSTPLNAQGAPPLATPASDHFGHKKIDWNQEDGTNIPDVHYPNFGIYQAKNDQYYGDVGQIIARPEITERGEIEGANENDTVSADMQGYNGNDGQSTGSQYHYGYDYRGNYGYQLQAKYLPQSLPYGQNEPANALWAEHKMPAKEAQGNTATYTAAPNQDVDAYKVAYQGPTPLTRHNNEADRDKRTFSSRLVSGKCSNTDINYDDLQEEFLNTGSNQQVEQLQILYAARGRKLDEVTLQLKTLREDSDREIRIVKHKLTLAQDERDGLGTSLDQCQQMVKESRLRETELQGQVAALESQVQALNTAKQQLVAKLQAHESTVESLNAQLINLEASESLSRAREQHEAIVTEIKEKHQQEIYLLKEKLDKSEQTVEDKDLEIQNLRKQVTSLLKCSEDAQINRADTVNQLTRSLEDSQRQCQQLLESGQGQELSKLKLQLQEIIASRSITEDMNNALQEEIRELKEQVMMYESVSQFGIFSATSSGFSKTAPGFDDSYAQLGIHKSENKIQPPQWPTPDSNRLGTPTLSSEDTVHMLKTELERCLVMYKKKREQMTELQEKQKSMTITLEDYKIKLMKAEEEVKEHKDKLKTFEDKFGDCLTASNPREALSKKELENVIKERDMLADELEEVKTRLHETASNEEKVLELNQELRTQMSHMIQEYDEDKRQALEKCQEAILQHHEEMLKRRENELIDQFNKEKSEIENQWQAKYEQIVNQLNAVQNELDAVKNLYVAVCQEKDQLEDQLRKEYEDKLKEDINKLKAQLEEGQQKELEGILAAKKEQWKKEEEENMMTKIKSELMEEKQEEMDNILVRKKEEWKSEEEELTAKKIESEVTSRKAKWFEEHQMLRDQAVERALKVNNLEWQQKWDSELYKQIEEELDKVQENWNSKTEAEFQRRLEEKLSSAKQVWVETELVNAKEIWHNTELQEALVHAKQEASRDVEEKLKEEQQKTITKMLEDARIQWENEHASSLDNKSVSMDRIRELEQHYESLKLELDKMKSEKKAIQEEFNRSSALWQQEKAELIEQKEAEKREAHLEIQQIQEEYKEFLSEHQDTLNKALSNAREQYRFEKEALKQQYSAELEALKQGQSSSEVVEEKLENVHYNFQTPQFSVSLYNIHFVRKKKKLFEHWETQLAAVTSEHKKLHVQWETRLNDQIAEHKKSKEQWEAHLASVIAEHEEEKQELLLLHRENMAKALDEAQSHWQKKLENILQQTERTALLEREKQWQEERAHYIAIIEEREQLLQTADEHMETEIAKLQEQLEKQLQQEHGEASASDHRTSTEMSHEYQFGVEGDFNDHLQSAIQALEDNLNVHHENDLTTEIKKLQKTHESELKALENELMIKYEEEMNSKLDERQAVMNEIHEEEKQKLREEMEKRLSGCMSVSRAEMEKVLTKLEDTRKQLKELYGKYTKDTRNMAKKNELQSQELKNAKKLIEEYQMKIRELEKQNETWQATVDSLNKQLEKAEKLRQEVVESLKRSEKEHEEIINSYKTRCAQMAERIQQVQSQLNMVKAEAHERLLSMQQSMEREHSMAIENLKVKLVEINQKHDDSIKQLQAQHGRERDRLLQELSQKDNCTMYDMRDQYLEAVEKIREDVLKHLNQSNEQAAVTLQLQVTKERQVTARRLRRYYMKCLAHLLEKDCDPVAKEHKLSAMERYLDSLPERDNSRSTTPSVPSTDSTSKPSTPVSITQTPADHSRSYEIMNSPNELSDVLKRTQNKYSLGTYNSLLTSYQPSSTTDDDGRDLWITSRSQANTLSSMTYPMPALKNGSPSNINCGLPPPSVDHRAEDRKSYNRKKSLEQQMKALRSQFSSTYDQGLSASTPNLTPRQVGFSRMPDESELENTQEKSQVSEWSILPSSVTGSESYSTHHSESRHSRYRDQSPMDDILNKYAIGPLPRRPMTAEDVDLPDSAQSTPGGHLKKTSAERNRIFRAKSTEFLPGDLQVTSSDDTQSNSTGYKYTSLRGILSYQGQSRSSSQLHTLQANTNSRLPHQPPTLQQYRTPPERIPAPKQDTPPRPHFVPKLQLKSVDIDLNQSDRFKSINSLADQEVARLSKEQAWSES</sequence>
<dbReference type="GO" id="GO:0005813">
    <property type="term" value="C:centrosome"/>
    <property type="evidence" value="ECO:0007669"/>
    <property type="project" value="TreeGrafter"/>
</dbReference>
<feature type="domain" description="CEP152 CEP63 binding coiled coil" evidence="3">
    <location>
        <begin position="1765"/>
        <end position="1813"/>
    </location>
</feature>
<evidence type="ECO:0000259" key="3">
    <source>
        <dbReference type="Pfam" id="PF25770"/>
    </source>
</evidence>
<keyword evidence="1" id="KW-0175">Coiled coil</keyword>
<feature type="region of interest" description="Disordered" evidence="2">
    <location>
        <begin position="2171"/>
        <end position="2204"/>
    </location>
</feature>
<feature type="coiled-coil region" evidence="1">
    <location>
        <begin position="718"/>
        <end position="985"/>
    </location>
</feature>
<dbReference type="PANTHER" id="PTHR10337:SF6">
    <property type="entry name" value="CENTROSOMAL PROTEIN OF 152 KDA"/>
    <property type="match status" value="1"/>
</dbReference>
<proteinExistence type="predicted"/>
<feature type="region of interest" description="Disordered" evidence="2">
    <location>
        <begin position="1955"/>
        <end position="1981"/>
    </location>
</feature>
<name>A0AAD9J141_9ANNE</name>
<feature type="compositionally biased region" description="Polar residues" evidence="2">
    <location>
        <begin position="1"/>
        <end position="10"/>
    </location>
</feature>
<dbReference type="GO" id="GO:0007099">
    <property type="term" value="P:centriole replication"/>
    <property type="evidence" value="ECO:0007669"/>
    <property type="project" value="TreeGrafter"/>
</dbReference>
<feature type="region of interest" description="Disordered" evidence="2">
    <location>
        <begin position="1844"/>
        <end position="1886"/>
    </location>
</feature>
<dbReference type="InterPro" id="IPR051235">
    <property type="entry name" value="CEP152/SHC-Transforming"/>
</dbReference>
<dbReference type="Pfam" id="PF25770">
    <property type="entry name" value="CC_CEP63-bind_CEP152"/>
    <property type="match status" value="1"/>
</dbReference>
<dbReference type="Proteomes" id="UP001208570">
    <property type="component" value="Unassembled WGS sequence"/>
</dbReference>
<feature type="coiled-coil region" evidence="1">
    <location>
        <begin position="1480"/>
        <end position="1739"/>
    </location>
</feature>
<feature type="compositionally biased region" description="Basic and acidic residues" evidence="2">
    <location>
        <begin position="14"/>
        <end position="31"/>
    </location>
</feature>
<dbReference type="InterPro" id="IPR057659">
    <property type="entry name" value="CEP152_CC"/>
</dbReference>
<dbReference type="EMBL" id="JAODUP010000740">
    <property type="protein sequence ID" value="KAK2144644.1"/>
    <property type="molecule type" value="Genomic_DNA"/>
</dbReference>
<evidence type="ECO:0000256" key="2">
    <source>
        <dbReference type="SAM" id="MobiDB-lite"/>
    </source>
</evidence>
<feature type="region of interest" description="Disordered" evidence="2">
    <location>
        <begin position="1996"/>
        <end position="2112"/>
    </location>
</feature>
<feature type="region of interest" description="Disordered" evidence="2">
    <location>
        <begin position="685"/>
        <end position="705"/>
    </location>
</feature>
<feature type="compositionally biased region" description="Polar residues" evidence="2">
    <location>
        <begin position="2171"/>
        <end position="2186"/>
    </location>
</feature>
<feature type="coiled-coil region" evidence="1">
    <location>
        <begin position="465"/>
        <end position="651"/>
    </location>
</feature>
<keyword evidence="5" id="KW-1185">Reference proteome</keyword>
<feature type="region of interest" description="Disordered" evidence="2">
    <location>
        <begin position="1"/>
        <end position="31"/>
    </location>
</feature>
<gene>
    <name evidence="4" type="ORF">LSH36_740g01069</name>
</gene>